<keyword evidence="2" id="KW-1185">Reference proteome</keyword>
<name>A0A1A9W0V7_9MUSC</name>
<evidence type="ECO:0000313" key="1">
    <source>
        <dbReference type="EnsemblMetazoa" id="GBRI002288-PA"/>
    </source>
</evidence>
<reference evidence="2" key="1">
    <citation type="submission" date="2014-03" db="EMBL/GenBank/DDBJ databases">
        <authorList>
            <person name="Aksoy S."/>
            <person name="Warren W."/>
            <person name="Wilson R.K."/>
        </authorList>
    </citation>
    <scope>NUCLEOTIDE SEQUENCE [LARGE SCALE GENOMIC DNA]</scope>
    <source>
        <strain evidence="2">IAEA</strain>
    </source>
</reference>
<sequence>MVDIDIKKSSRGNWQQTPFAVKSFDFCKEMRDTTSSVYDVWTKHIIRKNNEEIPCLGKGVIYQHEPCEARIEMNVVGMNMEGRYKVVLIFQAFDEENRAKSKSICIEIPGEIIKV</sequence>
<evidence type="ECO:0000313" key="2">
    <source>
        <dbReference type="Proteomes" id="UP000091820"/>
    </source>
</evidence>
<dbReference type="VEuPathDB" id="VectorBase:GBRI002288"/>
<dbReference type="AlphaFoldDB" id="A0A1A9W0V7"/>
<accession>A0A1A9W0V7</accession>
<dbReference type="Proteomes" id="UP000091820">
    <property type="component" value="Unassembled WGS sequence"/>
</dbReference>
<proteinExistence type="predicted"/>
<dbReference type="InterPro" id="IPR006601">
    <property type="entry name" value="Uncharacterised_DM11_DROME"/>
</dbReference>
<protein>
    <recommendedName>
        <fullName evidence="3">MD-2-related lipid-recognition domain-containing protein</fullName>
    </recommendedName>
</protein>
<reference evidence="1" key="2">
    <citation type="submission" date="2020-05" db="UniProtKB">
        <authorList>
            <consortium name="EnsemblMetazoa"/>
        </authorList>
    </citation>
    <scope>IDENTIFICATION</scope>
    <source>
        <strain evidence="1">IAEA</strain>
    </source>
</reference>
<evidence type="ECO:0008006" key="3">
    <source>
        <dbReference type="Google" id="ProtNLM"/>
    </source>
</evidence>
<dbReference type="SMART" id="SM00675">
    <property type="entry name" value="DM11"/>
    <property type="match status" value="1"/>
</dbReference>
<dbReference type="EnsemblMetazoa" id="GBRI002288-RA">
    <property type="protein sequence ID" value="GBRI002288-PA"/>
    <property type="gene ID" value="GBRI002288"/>
</dbReference>
<organism evidence="1 2">
    <name type="scientific">Glossina brevipalpis</name>
    <dbReference type="NCBI Taxonomy" id="37001"/>
    <lineage>
        <taxon>Eukaryota</taxon>
        <taxon>Metazoa</taxon>
        <taxon>Ecdysozoa</taxon>
        <taxon>Arthropoda</taxon>
        <taxon>Hexapoda</taxon>
        <taxon>Insecta</taxon>
        <taxon>Pterygota</taxon>
        <taxon>Neoptera</taxon>
        <taxon>Endopterygota</taxon>
        <taxon>Diptera</taxon>
        <taxon>Brachycera</taxon>
        <taxon>Muscomorpha</taxon>
        <taxon>Hippoboscoidea</taxon>
        <taxon>Glossinidae</taxon>
        <taxon>Glossina</taxon>
    </lineage>
</organism>